<name>F3PXV7_9BACE</name>
<dbReference type="STRING" id="763034.HMPREF9446_03605"/>
<protein>
    <submittedName>
        <fullName evidence="1">Uncharacterized protein</fullName>
    </submittedName>
</protein>
<dbReference type="eggNOG" id="ENOG5030XN4">
    <property type="taxonomic scope" value="Bacteria"/>
</dbReference>
<dbReference type="EMBL" id="AFBN01000100">
    <property type="protein sequence ID" value="EGF51224.1"/>
    <property type="molecule type" value="Genomic_DNA"/>
</dbReference>
<evidence type="ECO:0000313" key="2">
    <source>
        <dbReference type="Proteomes" id="UP000003416"/>
    </source>
</evidence>
<accession>F3PXV7</accession>
<comment type="caution">
    <text evidence="1">The sequence shown here is derived from an EMBL/GenBank/DDBJ whole genome shotgun (WGS) entry which is preliminary data.</text>
</comment>
<proteinExistence type="predicted"/>
<gene>
    <name evidence="1" type="ORF">HMPREF9446_03605</name>
</gene>
<reference evidence="1 2" key="1">
    <citation type="submission" date="2011-02" db="EMBL/GenBank/DDBJ databases">
        <authorList>
            <person name="Weinstock G."/>
            <person name="Sodergren E."/>
            <person name="Clifton S."/>
            <person name="Fulton L."/>
            <person name="Fulton B."/>
            <person name="Courtney L."/>
            <person name="Fronick C."/>
            <person name="Harrison M."/>
            <person name="Strong C."/>
            <person name="Farmer C."/>
            <person name="Delahaunty K."/>
            <person name="Markovic C."/>
            <person name="Hall O."/>
            <person name="Minx P."/>
            <person name="Tomlinson C."/>
            <person name="Mitreva M."/>
            <person name="Hou S."/>
            <person name="Chen J."/>
            <person name="Wollam A."/>
            <person name="Pepin K.H."/>
            <person name="Johnson M."/>
            <person name="Bhonagiri V."/>
            <person name="Zhang X."/>
            <person name="Suruliraj S."/>
            <person name="Warren W."/>
            <person name="Chinwalla A."/>
            <person name="Mardis E.R."/>
            <person name="Wilson R.K."/>
        </authorList>
    </citation>
    <scope>NUCLEOTIDE SEQUENCE [LARGE SCALE GENOMIC DNA]</scope>
    <source>
        <strain evidence="1 2">YIT 12057</strain>
    </source>
</reference>
<sequence length="178" mass="19366">MGINFADTGFIGFGSDEHDDPYVTFPGNGLVTFFVILEGEVGDDDTVDAAFGTLPAEILETELHDGVEVAHEDERDVDVTANVLQLFEKEAEGHAVPEGAGGGVLDDDAVSHRVAERDADFYHVDSVLFKGTDNIGCTFQVRTAGTEVYGQQILGAVLEKWVDAVYHCCLRFYDFTIL</sequence>
<dbReference type="Proteomes" id="UP000003416">
    <property type="component" value="Unassembled WGS sequence"/>
</dbReference>
<dbReference type="HOGENOM" id="CLU_1529570_0_0_10"/>
<dbReference type="AlphaFoldDB" id="F3PXV7"/>
<keyword evidence="2" id="KW-1185">Reference proteome</keyword>
<organism evidence="1 2">
    <name type="scientific">Bacteroides fluxus YIT 12057</name>
    <dbReference type="NCBI Taxonomy" id="763034"/>
    <lineage>
        <taxon>Bacteria</taxon>
        <taxon>Pseudomonadati</taxon>
        <taxon>Bacteroidota</taxon>
        <taxon>Bacteroidia</taxon>
        <taxon>Bacteroidales</taxon>
        <taxon>Bacteroidaceae</taxon>
        <taxon>Bacteroides</taxon>
    </lineage>
</organism>
<evidence type="ECO:0000313" key="1">
    <source>
        <dbReference type="EMBL" id="EGF51224.1"/>
    </source>
</evidence>